<name>A0A9W6NPJ3_9ACTN</name>
<dbReference type="AlphaFoldDB" id="A0A9W6NPJ3"/>
<feature type="region of interest" description="Disordered" evidence="1">
    <location>
        <begin position="168"/>
        <end position="202"/>
    </location>
</feature>
<gene>
    <name evidence="3" type="ORF">GCM10017581_068870</name>
</gene>
<dbReference type="SUPFAM" id="SSF56091">
    <property type="entry name" value="DNA ligase/mRNA capping enzyme, catalytic domain"/>
    <property type="match status" value="1"/>
</dbReference>
<reference evidence="3" key="2">
    <citation type="submission" date="2023-01" db="EMBL/GenBank/DDBJ databases">
        <authorList>
            <person name="Sun Q."/>
            <person name="Evtushenko L."/>
        </authorList>
    </citation>
    <scope>NUCLEOTIDE SEQUENCE</scope>
    <source>
        <strain evidence="3">VKM Ac-1321</strain>
    </source>
</reference>
<dbReference type="GO" id="GO:0005524">
    <property type="term" value="F:ATP binding"/>
    <property type="evidence" value="ECO:0007669"/>
    <property type="project" value="InterPro"/>
</dbReference>
<evidence type="ECO:0000256" key="1">
    <source>
        <dbReference type="SAM" id="MobiDB-lite"/>
    </source>
</evidence>
<feature type="domain" description="ATP-dependent DNA ligase family profile" evidence="2">
    <location>
        <begin position="13"/>
        <end position="130"/>
    </location>
</feature>
<dbReference type="GO" id="GO:0006310">
    <property type="term" value="P:DNA recombination"/>
    <property type="evidence" value="ECO:0007669"/>
    <property type="project" value="InterPro"/>
</dbReference>
<proteinExistence type="predicted"/>
<comment type="caution">
    <text evidence="3">The sequence shown here is derived from an EMBL/GenBank/DDBJ whole genome shotgun (WGS) entry which is preliminary data.</text>
</comment>
<keyword evidence="4" id="KW-1185">Reference proteome</keyword>
<dbReference type="Gene3D" id="3.30.470.30">
    <property type="entry name" value="DNA ligase/mRNA capping enzyme"/>
    <property type="match status" value="1"/>
</dbReference>
<evidence type="ECO:0000313" key="3">
    <source>
        <dbReference type="EMBL" id="GLL05140.1"/>
    </source>
</evidence>
<dbReference type="GO" id="GO:0003910">
    <property type="term" value="F:DNA ligase (ATP) activity"/>
    <property type="evidence" value="ECO:0007669"/>
    <property type="project" value="InterPro"/>
</dbReference>
<dbReference type="PROSITE" id="PS50160">
    <property type="entry name" value="DNA_LIGASE_A3"/>
    <property type="match status" value="1"/>
</dbReference>
<dbReference type="Gene3D" id="3.30.1490.70">
    <property type="match status" value="1"/>
</dbReference>
<dbReference type="Proteomes" id="UP001143480">
    <property type="component" value="Unassembled WGS sequence"/>
</dbReference>
<accession>A0A9W6NPJ3</accession>
<dbReference type="GO" id="GO:0006281">
    <property type="term" value="P:DNA repair"/>
    <property type="evidence" value="ECO:0007669"/>
    <property type="project" value="InterPro"/>
</dbReference>
<dbReference type="EMBL" id="BSFP01000053">
    <property type="protein sequence ID" value="GLL05140.1"/>
    <property type="molecule type" value="Genomic_DNA"/>
</dbReference>
<dbReference type="InterPro" id="IPR012310">
    <property type="entry name" value="DNA_ligase_ATP-dep_cent"/>
</dbReference>
<reference evidence="3" key="1">
    <citation type="journal article" date="2014" name="Int. J. Syst. Evol. Microbiol.">
        <title>Complete genome sequence of Corynebacterium casei LMG S-19264T (=DSM 44701T), isolated from a smear-ripened cheese.</title>
        <authorList>
            <consortium name="US DOE Joint Genome Institute (JGI-PGF)"/>
            <person name="Walter F."/>
            <person name="Albersmeier A."/>
            <person name="Kalinowski J."/>
            <person name="Ruckert C."/>
        </authorList>
    </citation>
    <scope>NUCLEOTIDE SEQUENCE</scope>
    <source>
        <strain evidence="3">VKM Ac-1321</strain>
    </source>
</reference>
<sequence>MQLTVHVRGPAPALLDRVPVRFYAVDLLYLDDTSTLDLPYAQRRELLDSLGLPDLTGLPDATPHAGPAAAGVQPLGTAGAGQRGIVAYLPRSYTDGPGTVAARAFALEGIVAKRADSVYRPGDRSRDWVKRPSVGEPGCSARSAACDGGHLACAKSATGVADRVCRTPGAAPAGVTEEERQDGTADLPAAVWPSSARRRRPPNLAATLLAPL</sequence>
<evidence type="ECO:0000313" key="4">
    <source>
        <dbReference type="Proteomes" id="UP001143480"/>
    </source>
</evidence>
<organism evidence="3 4">
    <name type="scientific">Dactylosporangium matsuzakiense</name>
    <dbReference type="NCBI Taxonomy" id="53360"/>
    <lineage>
        <taxon>Bacteria</taxon>
        <taxon>Bacillati</taxon>
        <taxon>Actinomycetota</taxon>
        <taxon>Actinomycetes</taxon>
        <taxon>Micromonosporales</taxon>
        <taxon>Micromonosporaceae</taxon>
        <taxon>Dactylosporangium</taxon>
    </lineage>
</organism>
<evidence type="ECO:0000259" key="2">
    <source>
        <dbReference type="PROSITE" id="PS50160"/>
    </source>
</evidence>
<protein>
    <recommendedName>
        <fullName evidence="2">ATP-dependent DNA ligase family profile domain-containing protein</fullName>
    </recommendedName>
</protein>